<proteinExistence type="predicted"/>
<name>A0ACD5XHS0_AVESA</name>
<keyword evidence="2" id="KW-1185">Reference proteome</keyword>
<evidence type="ECO:0000313" key="2">
    <source>
        <dbReference type="Proteomes" id="UP001732700"/>
    </source>
</evidence>
<reference evidence="1" key="1">
    <citation type="submission" date="2021-05" db="EMBL/GenBank/DDBJ databases">
        <authorList>
            <person name="Scholz U."/>
            <person name="Mascher M."/>
            <person name="Fiebig A."/>
        </authorList>
    </citation>
    <scope>NUCLEOTIDE SEQUENCE [LARGE SCALE GENOMIC DNA]</scope>
</reference>
<protein>
    <submittedName>
        <fullName evidence="1">Uncharacterized protein</fullName>
    </submittedName>
</protein>
<dbReference type="Proteomes" id="UP001732700">
    <property type="component" value="Chromosome 4D"/>
</dbReference>
<accession>A0ACD5XHS0</accession>
<evidence type="ECO:0000313" key="1">
    <source>
        <dbReference type="EnsemblPlants" id="AVESA.00010b.r2.4DG0775460.2.CDS"/>
    </source>
</evidence>
<reference evidence="1" key="2">
    <citation type="submission" date="2025-09" db="UniProtKB">
        <authorList>
            <consortium name="EnsemblPlants"/>
        </authorList>
    </citation>
    <scope>IDENTIFICATION</scope>
</reference>
<sequence>MQGIQSRRGLFSCLHSECDDGRESGLDAKGITEDLDDLIADFYSEALDRLPFEAMTDEHAEKLLTAMRSGSACVGLLDPVSNIILNTISALPRDFHPEPHPPHKKARSSKRPAGAAQPHWIWSGISRLSYHSLVGFLVGYFGCLTDKQAARYLHWARADLALAVLLVEHDLYVAEPQPPDPASGRTQAALRCGATSGRHPEPDALVRLHTSPLPQQRLLAAAPFLKPGGRNLTLDDVATVTDYLRYQETASLDLQVNMLPDGRGVVVHCRNFKPEEGKFTIHTSPIKNNDGGFGTVTVIKEERHGDYFASLRDRKSIVTSTILEKALKASHVGGSSLMSCGDECEYTESLRMRLHATIHALYLKAFTMLPSNVSRRLVRYILFAGHCYGPMDPVSNIIVNSIWHSRVFPLPSSDDDGEGQAYDILNALSMLRVEARSLKGLIALFKANFAEYCSTQRAMEHLCSSSCHLSTQAEKLHGFATAAEAAQHQQHAALGSFLSSLTPDMLDQLRPLLSSTTNNGTTLSSESLHHVECILTKELRETAALYAFAPEEAELCQVAKETVLTKRAEYKNISLFIRSQLAKLLKKYASENPQEPKYVPSVICGVIETYYSDRDSYHVNFVAASESAGAADNQLFFAEINVPCHQSKPNFCRPLCLTHTATGRCYYGPASSTKIMYPASSDYFGCDITSYGIKNTERMIDADLVFNFRRDEQFVKDVVKYYEDQKALSEWS</sequence>
<dbReference type="EnsemblPlants" id="AVESA.00010b.r2.4DG0775460.2">
    <property type="protein sequence ID" value="AVESA.00010b.r2.4DG0775460.2.CDS"/>
    <property type="gene ID" value="AVESA.00010b.r2.4DG0775460"/>
</dbReference>
<organism evidence="1 2">
    <name type="scientific">Avena sativa</name>
    <name type="common">Oat</name>
    <dbReference type="NCBI Taxonomy" id="4498"/>
    <lineage>
        <taxon>Eukaryota</taxon>
        <taxon>Viridiplantae</taxon>
        <taxon>Streptophyta</taxon>
        <taxon>Embryophyta</taxon>
        <taxon>Tracheophyta</taxon>
        <taxon>Spermatophyta</taxon>
        <taxon>Magnoliopsida</taxon>
        <taxon>Liliopsida</taxon>
        <taxon>Poales</taxon>
        <taxon>Poaceae</taxon>
        <taxon>BOP clade</taxon>
        <taxon>Pooideae</taxon>
        <taxon>Poodae</taxon>
        <taxon>Poeae</taxon>
        <taxon>Poeae Chloroplast Group 1 (Aveneae type)</taxon>
        <taxon>Aveninae</taxon>
        <taxon>Avena</taxon>
    </lineage>
</organism>